<gene>
    <name evidence="3" type="ORF">OIDMADRAFT_61514</name>
</gene>
<evidence type="ECO:0000313" key="3">
    <source>
        <dbReference type="EMBL" id="KIM93586.1"/>
    </source>
</evidence>
<dbReference type="OrthoDB" id="2831684at2759"/>
<dbReference type="InterPro" id="IPR031728">
    <property type="entry name" value="GlcAase_C"/>
</dbReference>
<dbReference type="EMBL" id="KN832894">
    <property type="protein sequence ID" value="KIM93586.1"/>
    <property type="molecule type" value="Genomic_DNA"/>
</dbReference>
<keyword evidence="4" id="KW-1185">Reference proteome</keyword>
<organism evidence="3 4">
    <name type="scientific">Oidiodendron maius (strain Zn)</name>
    <dbReference type="NCBI Taxonomy" id="913774"/>
    <lineage>
        <taxon>Eukaryota</taxon>
        <taxon>Fungi</taxon>
        <taxon>Dikarya</taxon>
        <taxon>Ascomycota</taxon>
        <taxon>Pezizomycotina</taxon>
        <taxon>Leotiomycetes</taxon>
        <taxon>Leotiomycetes incertae sedis</taxon>
        <taxon>Myxotrichaceae</taxon>
        <taxon>Oidiodendron</taxon>
    </lineage>
</organism>
<evidence type="ECO:0000313" key="4">
    <source>
        <dbReference type="Proteomes" id="UP000054321"/>
    </source>
</evidence>
<reference evidence="4" key="2">
    <citation type="submission" date="2015-01" db="EMBL/GenBank/DDBJ databases">
        <title>Evolutionary Origins and Diversification of the Mycorrhizal Mutualists.</title>
        <authorList>
            <consortium name="DOE Joint Genome Institute"/>
            <consortium name="Mycorrhizal Genomics Consortium"/>
            <person name="Kohler A."/>
            <person name="Kuo A."/>
            <person name="Nagy L.G."/>
            <person name="Floudas D."/>
            <person name="Copeland A."/>
            <person name="Barry K.W."/>
            <person name="Cichocki N."/>
            <person name="Veneault-Fourrey C."/>
            <person name="LaButti K."/>
            <person name="Lindquist E.A."/>
            <person name="Lipzen A."/>
            <person name="Lundell T."/>
            <person name="Morin E."/>
            <person name="Murat C."/>
            <person name="Riley R."/>
            <person name="Ohm R."/>
            <person name="Sun H."/>
            <person name="Tunlid A."/>
            <person name="Henrissat B."/>
            <person name="Grigoriev I.V."/>
            <person name="Hibbett D.S."/>
            <person name="Martin F."/>
        </authorList>
    </citation>
    <scope>NUCLEOTIDE SEQUENCE [LARGE SCALE GENOMIC DNA]</scope>
    <source>
        <strain evidence="4">Zn</strain>
    </source>
</reference>
<accession>A0A0C3GT06</accession>
<dbReference type="InParanoid" id="A0A0C3GT06"/>
<feature type="signal peptide" evidence="1">
    <location>
        <begin position="1"/>
        <end position="17"/>
    </location>
</feature>
<feature type="chain" id="PRO_5002174619" evidence="1">
    <location>
        <begin position="18"/>
        <end position="515"/>
    </location>
</feature>
<dbReference type="SUPFAM" id="SSF51445">
    <property type="entry name" value="(Trans)glycosidases"/>
    <property type="match status" value="1"/>
</dbReference>
<dbReference type="Gene3D" id="3.20.20.80">
    <property type="entry name" value="Glycosidases"/>
    <property type="match status" value="1"/>
</dbReference>
<evidence type="ECO:0000256" key="1">
    <source>
        <dbReference type="SAM" id="SignalP"/>
    </source>
</evidence>
<dbReference type="InterPro" id="IPR013780">
    <property type="entry name" value="Glyco_hydro_b"/>
</dbReference>
<dbReference type="AlphaFoldDB" id="A0A0C3GT06"/>
<dbReference type="GO" id="GO:0016787">
    <property type="term" value="F:hydrolase activity"/>
    <property type="evidence" value="ECO:0007669"/>
    <property type="project" value="UniProtKB-KW"/>
</dbReference>
<keyword evidence="3" id="KW-0378">Hydrolase</keyword>
<protein>
    <submittedName>
        <fullName evidence="3">Glycoside hydrolase family 79 protein</fullName>
    </submittedName>
</protein>
<dbReference type="Proteomes" id="UP000054321">
    <property type="component" value="Unassembled WGS sequence"/>
</dbReference>
<dbReference type="PANTHER" id="PTHR36183:SF2">
    <property type="entry name" value="BETA-GLUCURONIDASE C-TERMINAL DOMAIN-CONTAINING PROTEIN"/>
    <property type="match status" value="1"/>
</dbReference>
<keyword evidence="1" id="KW-0732">Signal</keyword>
<reference evidence="3 4" key="1">
    <citation type="submission" date="2014-04" db="EMBL/GenBank/DDBJ databases">
        <authorList>
            <consortium name="DOE Joint Genome Institute"/>
            <person name="Kuo A."/>
            <person name="Martino E."/>
            <person name="Perotto S."/>
            <person name="Kohler A."/>
            <person name="Nagy L.G."/>
            <person name="Floudas D."/>
            <person name="Copeland A."/>
            <person name="Barry K.W."/>
            <person name="Cichocki N."/>
            <person name="Veneault-Fourrey C."/>
            <person name="LaButti K."/>
            <person name="Lindquist E.A."/>
            <person name="Lipzen A."/>
            <person name="Lundell T."/>
            <person name="Morin E."/>
            <person name="Murat C."/>
            <person name="Sun H."/>
            <person name="Tunlid A."/>
            <person name="Henrissat B."/>
            <person name="Grigoriev I.V."/>
            <person name="Hibbett D.S."/>
            <person name="Martin F."/>
            <person name="Nordberg H.P."/>
            <person name="Cantor M.N."/>
            <person name="Hua S.X."/>
        </authorList>
    </citation>
    <scope>NUCLEOTIDE SEQUENCE [LARGE SCALE GENOMIC DNA]</scope>
    <source>
        <strain evidence="3 4">Zn</strain>
    </source>
</reference>
<evidence type="ECO:0000259" key="2">
    <source>
        <dbReference type="Pfam" id="PF16862"/>
    </source>
</evidence>
<dbReference type="InterPro" id="IPR017853">
    <property type="entry name" value="GH"/>
</dbReference>
<name>A0A0C3GT06_OIDMZ</name>
<dbReference type="Gene3D" id="2.60.40.1180">
    <property type="entry name" value="Golgi alpha-mannosidase II"/>
    <property type="match status" value="1"/>
</dbReference>
<proteinExistence type="predicted"/>
<dbReference type="PANTHER" id="PTHR36183">
    <property type="entry name" value="BETA-GLUCURONIDASE"/>
    <property type="match status" value="1"/>
</dbReference>
<dbReference type="InterPro" id="IPR052974">
    <property type="entry name" value="GH79_Enzymes"/>
</dbReference>
<sequence>MFISLLCLVSLATVGQCSQAIQAQISSSASNQSVLVAKDFTSFSIEYNNLPYYGGNQSQPNQFSINLLSNLGRMTGLMPVIRVGGSTQDDIVYNASLTIPEFTDGVRVGNHRPLIYVGPSFFSSYNTFPNTRYIPGINLAINGTAGISSRKAQIDLTCKSLGDSLLMFEVGNEPDHFISYFRRPTNWTIEQYVEEWLEASQLVLEETSRACPQIARRSPGFFAPSFGGTDLGQPFSALTAFQNGQLSMHDIRQISIHNYMGSATNPTVTLQGTLMNHSSIMHSLAAHVTLAAELRNYTTVPYVLGETNSLSGGGASGLSDVFGSALWVVDYSLYAASQGILRAHFHQSTTSPYTAWTPNGTLTTNPPYYGNIMVNAAISDAPGTVIAALELQNNEDPRVSAYTLHDSGREQLPRVVILNMREWNSTTVGARPLLTFTLDVPAGVHGARIERLSAAGADVTTGVTYAGTSYDYDLRQGKPVVVDIAAATEKVTVNRHTNTLIVEIQDTEGAVLHLF</sequence>
<dbReference type="HOGENOM" id="CLU_022148_0_0_1"/>
<feature type="domain" description="Beta-glucuronidase C-terminal" evidence="2">
    <location>
        <begin position="409"/>
        <end position="510"/>
    </location>
</feature>
<dbReference type="Pfam" id="PF16862">
    <property type="entry name" value="Glyco_hydro_79C"/>
    <property type="match status" value="1"/>
</dbReference>